<keyword evidence="1" id="KW-0812">Transmembrane</keyword>
<evidence type="ECO:0000256" key="1">
    <source>
        <dbReference type="SAM" id="Phobius"/>
    </source>
</evidence>
<keyword evidence="1" id="KW-0472">Membrane</keyword>
<accession>A0A9X3TYW9</accession>
<organism evidence="2 3">
    <name type="scientific">Govanella unica</name>
    <dbReference type="NCBI Taxonomy" id="2975056"/>
    <lineage>
        <taxon>Bacteria</taxon>
        <taxon>Pseudomonadati</taxon>
        <taxon>Pseudomonadota</taxon>
        <taxon>Alphaproteobacteria</taxon>
        <taxon>Emcibacterales</taxon>
        <taxon>Govanellaceae</taxon>
        <taxon>Govanella</taxon>
    </lineage>
</organism>
<dbReference type="EMBL" id="JANWOI010000003">
    <property type="protein sequence ID" value="MDA5193957.1"/>
    <property type="molecule type" value="Genomic_DNA"/>
</dbReference>
<sequence>MTADLDSTKKHPGFWTVVRQPDILKQSSKVGSVVGTMVVAINHGDIILAGLIPAVWKLVLCYCVPFGVSSYSSAKFRLAAARGK</sequence>
<dbReference type="Proteomes" id="UP001141619">
    <property type="component" value="Unassembled WGS sequence"/>
</dbReference>
<dbReference type="NCBIfam" id="NF038050">
    <property type="entry name" value="NrtS"/>
    <property type="match status" value="1"/>
</dbReference>
<keyword evidence="3" id="KW-1185">Reference proteome</keyword>
<protein>
    <submittedName>
        <fullName evidence="2">Nitrate/nitrite transporter NrtS</fullName>
    </submittedName>
</protein>
<gene>
    <name evidence="2" type="primary">nrtS</name>
    <name evidence="2" type="ORF">NYP16_08335</name>
</gene>
<name>A0A9X3TYW9_9PROT</name>
<dbReference type="RefSeq" id="WP_274943664.1">
    <property type="nucleotide sequence ID" value="NZ_JANWOI010000003.1"/>
</dbReference>
<evidence type="ECO:0000313" key="3">
    <source>
        <dbReference type="Proteomes" id="UP001141619"/>
    </source>
</evidence>
<feature type="transmembrane region" description="Helical" evidence="1">
    <location>
        <begin position="46"/>
        <end position="68"/>
    </location>
</feature>
<dbReference type="InterPro" id="IPR047700">
    <property type="entry name" value="NrtS-like"/>
</dbReference>
<reference evidence="2" key="1">
    <citation type="submission" date="2022-08" db="EMBL/GenBank/DDBJ databases">
        <authorList>
            <person name="Vandamme P."/>
            <person name="Hettiarachchi A."/>
            <person name="Peeters C."/>
            <person name="Cnockaert M."/>
            <person name="Carlier A."/>
        </authorList>
    </citation>
    <scope>NUCLEOTIDE SEQUENCE</scope>
    <source>
        <strain evidence="2">LMG 31809</strain>
    </source>
</reference>
<keyword evidence="1" id="KW-1133">Transmembrane helix</keyword>
<evidence type="ECO:0000313" key="2">
    <source>
        <dbReference type="EMBL" id="MDA5193957.1"/>
    </source>
</evidence>
<comment type="caution">
    <text evidence="2">The sequence shown here is derived from an EMBL/GenBank/DDBJ whole genome shotgun (WGS) entry which is preliminary data.</text>
</comment>
<proteinExistence type="predicted"/>
<reference evidence="2" key="2">
    <citation type="journal article" date="2023" name="Syst. Appl. Microbiol.">
        <title>Govania unica gen. nov., sp. nov., a rare biosphere bacterium that represents a novel family in the class Alphaproteobacteria.</title>
        <authorList>
            <person name="Vandamme P."/>
            <person name="Peeters C."/>
            <person name="Hettiarachchi A."/>
            <person name="Cnockaert M."/>
            <person name="Carlier A."/>
        </authorList>
    </citation>
    <scope>NUCLEOTIDE SEQUENCE</scope>
    <source>
        <strain evidence="2">LMG 31809</strain>
    </source>
</reference>
<dbReference type="AlphaFoldDB" id="A0A9X3TYW9"/>